<proteinExistence type="predicted"/>
<comment type="caution">
    <text evidence="3">The sequence shown here is derived from an EMBL/GenBank/DDBJ whole genome shotgun (WGS) entry which is preliminary data.</text>
</comment>
<evidence type="ECO:0000313" key="4">
    <source>
        <dbReference type="Proteomes" id="UP000829196"/>
    </source>
</evidence>
<protein>
    <submittedName>
        <fullName evidence="3">Uncharacterized protein</fullName>
    </submittedName>
</protein>
<evidence type="ECO:0000313" key="3">
    <source>
        <dbReference type="EMBL" id="KAI0515920.1"/>
    </source>
</evidence>
<sequence length="100" mass="11650">MKGVLPKYFNSEWSFAQFCLPEFTRYFAAFGFGNTVMIVGMDGSFYWCNFDPMLGGQMTQLEYVRFLKWKVTNQDQPTNLRANLLNHHLATNFETGVIFL</sequence>
<keyword evidence="4" id="KW-1185">Reference proteome</keyword>
<keyword evidence="1" id="KW-0853">WD repeat</keyword>
<accession>A0A8T3BQC9</accession>
<dbReference type="OrthoDB" id="1667587at2759"/>
<dbReference type="Proteomes" id="UP000829196">
    <property type="component" value="Unassembled WGS sequence"/>
</dbReference>
<reference evidence="3" key="1">
    <citation type="journal article" date="2022" name="Front. Genet.">
        <title>Chromosome-Scale Assembly of the Dendrobium nobile Genome Provides Insights Into the Molecular Mechanism of the Biosynthesis of the Medicinal Active Ingredient of Dendrobium.</title>
        <authorList>
            <person name="Xu Q."/>
            <person name="Niu S.-C."/>
            <person name="Li K.-L."/>
            <person name="Zheng P.-J."/>
            <person name="Zhang X.-J."/>
            <person name="Jia Y."/>
            <person name="Liu Y."/>
            <person name="Niu Y.-X."/>
            <person name="Yu L.-H."/>
            <person name="Chen D.-F."/>
            <person name="Zhang G.-Q."/>
        </authorList>
    </citation>
    <scope>NUCLEOTIDE SEQUENCE</scope>
    <source>
        <tissue evidence="3">Leaf</tissue>
    </source>
</reference>
<dbReference type="AlphaFoldDB" id="A0A8T3BQC9"/>
<dbReference type="PANTHER" id="PTHR11227">
    <property type="entry name" value="WD-REPEAT PROTEIN INTERACTING WITH PHOSPHOINOSIDES WIPI -RELATED"/>
    <property type="match status" value="1"/>
</dbReference>
<evidence type="ECO:0000256" key="2">
    <source>
        <dbReference type="ARBA" id="ARBA00022737"/>
    </source>
</evidence>
<evidence type="ECO:0000256" key="1">
    <source>
        <dbReference type="ARBA" id="ARBA00022574"/>
    </source>
</evidence>
<keyword evidence="2" id="KW-0677">Repeat</keyword>
<dbReference type="EMBL" id="JAGYWB010000007">
    <property type="protein sequence ID" value="KAI0515920.1"/>
    <property type="molecule type" value="Genomic_DNA"/>
</dbReference>
<dbReference type="InterPro" id="IPR048720">
    <property type="entry name" value="PROPPIN"/>
</dbReference>
<name>A0A8T3BQC9_DENNO</name>
<gene>
    <name evidence="3" type="ORF">KFK09_008591</name>
</gene>
<organism evidence="3 4">
    <name type="scientific">Dendrobium nobile</name>
    <name type="common">Orchid</name>
    <dbReference type="NCBI Taxonomy" id="94219"/>
    <lineage>
        <taxon>Eukaryota</taxon>
        <taxon>Viridiplantae</taxon>
        <taxon>Streptophyta</taxon>
        <taxon>Embryophyta</taxon>
        <taxon>Tracheophyta</taxon>
        <taxon>Spermatophyta</taxon>
        <taxon>Magnoliopsida</taxon>
        <taxon>Liliopsida</taxon>
        <taxon>Asparagales</taxon>
        <taxon>Orchidaceae</taxon>
        <taxon>Epidendroideae</taxon>
        <taxon>Malaxideae</taxon>
        <taxon>Dendrobiinae</taxon>
        <taxon>Dendrobium</taxon>
    </lineage>
</organism>